<feature type="domain" description="C2" evidence="19">
    <location>
        <begin position="210"/>
        <end position="329"/>
    </location>
</feature>
<dbReference type="SMART" id="SM00239">
    <property type="entry name" value="C2"/>
    <property type="match status" value="1"/>
</dbReference>
<feature type="compositionally biased region" description="Polar residues" evidence="18">
    <location>
        <begin position="338"/>
        <end position="351"/>
    </location>
</feature>
<keyword evidence="8 16" id="KW-0547">Nucleotide-binding</keyword>
<dbReference type="AlphaFoldDB" id="A0A1X2H2M8"/>
<dbReference type="GO" id="GO:0008270">
    <property type="term" value="F:zinc ion binding"/>
    <property type="evidence" value="ECO:0007669"/>
    <property type="project" value="UniProtKB-KW"/>
</dbReference>
<evidence type="ECO:0000256" key="13">
    <source>
        <dbReference type="ARBA" id="ARBA00047272"/>
    </source>
</evidence>
<comment type="catalytic activity">
    <reaction evidence="13">
        <text>L-threonyl-[protein] + ATP = O-phospho-L-threonyl-[protein] + ADP + H(+)</text>
        <dbReference type="Rhea" id="RHEA:46608"/>
        <dbReference type="Rhea" id="RHEA-COMP:11060"/>
        <dbReference type="Rhea" id="RHEA-COMP:11605"/>
        <dbReference type="ChEBI" id="CHEBI:15378"/>
        <dbReference type="ChEBI" id="CHEBI:30013"/>
        <dbReference type="ChEBI" id="CHEBI:30616"/>
        <dbReference type="ChEBI" id="CHEBI:61977"/>
        <dbReference type="ChEBI" id="CHEBI:456216"/>
        <dbReference type="EC" id="2.7.11.13"/>
    </reaction>
</comment>
<evidence type="ECO:0000256" key="9">
    <source>
        <dbReference type="ARBA" id="ARBA00022771"/>
    </source>
</evidence>
<dbReference type="InterPro" id="IPR011072">
    <property type="entry name" value="HR1_rho-bd"/>
</dbReference>
<dbReference type="InterPro" id="IPR008271">
    <property type="entry name" value="Ser/Thr_kinase_AS"/>
</dbReference>
<accession>A0A1X2H2M8</accession>
<dbReference type="InterPro" id="IPR000961">
    <property type="entry name" value="AGC-kinase_C"/>
</dbReference>
<evidence type="ECO:0000256" key="11">
    <source>
        <dbReference type="ARBA" id="ARBA00022833"/>
    </source>
</evidence>
<feature type="domain" description="REM-1" evidence="23">
    <location>
        <begin position="123"/>
        <end position="203"/>
    </location>
</feature>
<name>A0A1X2H2M8_SYNRA</name>
<feature type="domain" description="Protein kinase" evidence="20">
    <location>
        <begin position="785"/>
        <end position="1044"/>
    </location>
</feature>
<dbReference type="PROSITE" id="PS50081">
    <property type="entry name" value="ZF_DAG_PE_2"/>
    <property type="match status" value="2"/>
</dbReference>
<dbReference type="STRING" id="13706.A0A1X2H2M8"/>
<dbReference type="Gene3D" id="3.30.60.20">
    <property type="match status" value="2"/>
</dbReference>
<evidence type="ECO:0000259" key="20">
    <source>
        <dbReference type="PROSITE" id="PS50011"/>
    </source>
</evidence>
<dbReference type="InParanoid" id="A0A1X2H2M8"/>
<evidence type="ECO:0000313" key="24">
    <source>
        <dbReference type="EMBL" id="ORY92033.1"/>
    </source>
</evidence>
<dbReference type="SMART" id="SM00742">
    <property type="entry name" value="Hr1"/>
    <property type="match status" value="2"/>
</dbReference>
<dbReference type="Pfam" id="PF00069">
    <property type="entry name" value="Pkinase"/>
    <property type="match status" value="1"/>
</dbReference>
<feature type="binding site" evidence="16">
    <location>
        <position position="814"/>
    </location>
    <ligand>
        <name>ATP</name>
        <dbReference type="ChEBI" id="CHEBI:30616"/>
    </ligand>
</feature>
<evidence type="ECO:0000256" key="7">
    <source>
        <dbReference type="ARBA" id="ARBA00022737"/>
    </source>
</evidence>
<dbReference type="PROSITE" id="PS00108">
    <property type="entry name" value="PROTEIN_KINASE_ST"/>
    <property type="match status" value="1"/>
</dbReference>
<evidence type="ECO:0000259" key="19">
    <source>
        <dbReference type="PROSITE" id="PS50004"/>
    </source>
</evidence>
<evidence type="ECO:0000256" key="5">
    <source>
        <dbReference type="ARBA" id="ARBA00022679"/>
    </source>
</evidence>
<dbReference type="FunFam" id="3.30.60.20:FF:000034">
    <property type="entry name" value="Protein kinase C"/>
    <property type="match status" value="1"/>
</dbReference>
<proteinExistence type="inferred from homology"/>
<comment type="similarity">
    <text evidence="1">Belongs to the protein kinase superfamily. AGC Ser/Thr protein kinase family. PKC subfamily.</text>
</comment>
<feature type="compositionally biased region" description="Polar residues" evidence="18">
    <location>
        <begin position="73"/>
        <end position="109"/>
    </location>
</feature>
<evidence type="ECO:0000259" key="22">
    <source>
        <dbReference type="PROSITE" id="PS51285"/>
    </source>
</evidence>
<evidence type="ECO:0000259" key="23">
    <source>
        <dbReference type="PROSITE" id="PS51860"/>
    </source>
</evidence>
<dbReference type="OrthoDB" id="63267at2759"/>
<dbReference type="Pfam" id="PF00130">
    <property type="entry name" value="C1_1"/>
    <property type="match status" value="2"/>
</dbReference>
<dbReference type="FunCoup" id="A0A1X2H2M8">
    <property type="interactions" value="226"/>
</dbReference>
<dbReference type="PROSITE" id="PS51860">
    <property type="entry name" value="REM_1"/>
    <property type="match status" value="1"/>
</dbReference>
<dbReference type="GO" id="GO:0004697">
    <property type="term" value="F:diacylglycerol-dependent serine/threonine kinase activity"/>
    <property type="evidence" value="ECO:0007669"/>
    <property type="project" value="UniProtKB-EC"/>
</dbReference>
<evidence type="ECO:0000256" key="3">
    <source>
        <dbReference type="ARBA" id="ARBA00022527"/>
    </source>
</evidence>
<keyword evidence="15 17" id="KW-0175">Coiled coil</keyword>
<dbReference type="PANTHER" id="PTHR24351">
    <property type="entry name" value="RIBOSOMAL PROTEIN S6 KINASE"/>
    <property type="match status" value="1"/>
</dbReference>
<dbReference type="SUPFAM" id="SSF57889">
    <property type="entry name" value="Cysteine-rich domain"/>
    <property type="match status" value="2"/>
</dbReference>
<feature type="domain" description="Phorbol-ester/DAG-type" evidence="21">
    <location>
        <begin position="425"/>
        <end position="472"/>
    </location>
</feature>
<dbReference type="GO" id="GO:0007165">
    <property type="term" value="P:signal transduction"/>
    <property type="evidence" value="ECO:0007669"/>
    <property type="project" value="InterPro"/>
</dbReference>
<evidence type="ECO:0000256" key="17">
    <source>
        <dbReference type="SAM" id="Coils"/>
    </source>
</evidence>
<feature type="compositionally biased region" description="Low complexity" evidence="18">
    <location>
        <begin position="684"/>
        <end position="695"/>
    </location>
</feature>
<keyword evidence="6" id="KW-0479">Metal-binding</keyword>
<dbReference type="PROSITE" id="PS50011">
    <property type="entry name" value="PROTEIN_KINASE_DOM"/>
    <property type="match status" value="1"/>
</dbReference>
<dbReference type="CDD" id="cd20822">
    <property type="entry name" value="C1_ScPKC1-like_rpt1"/>
    <property type="match status" value="1"/>
</dbReference>
<dbReference type="Gene3D" id="2.60.40.150">
    <property type="entry name" value="C2 domain"/>
    <property type="match status" value="1"/>
</dbReference>
<feature type="region of interest" description="Disordered" evidence="18">
    <location>
        <begin position="331"/>
        <end position="371"/>
    </location>
</feature>
<dbReference type="InterPro" id="IPR002219">
    <property type="entry name" value="PKC_DAG/PE"/>
</dbReference>
<dbReference type="InterPro" id="IPR046349">
    <property type="entry name" value="C1-like_sf"/>
</dbReference>
<evidence type="ECO:0000256" key="14">
    <source>
        <dbReference type="ARBA" id="ARBA00047470"/>
    </source>
</evidence>
<keyword evidence="3" id="KW-0723">Serine/threonine-protein kinase</keyword>
<dbReference type="Gene3D" id="1.10.287.160">
    <property type="entry name" value="HR1 repeat"/>
    <property type="match status" value="1"/>
</dbReference>
<dbReference type="Pfam" id="PF00433">
    <property type="entry name" value="Pkinase_C"/>
    <property type="match status" value="1"/>
</dbReference>
<feature type="compositionally biased region" description="Polar residues" evidence="18">
    <location>
        <begin position="592"/>
        <end position="605"/>
    </location>
</feature>
<dbReference type="EMBL" id="MCGN01000010">
    <property type="protein sequence ID" value="ORY92033.1"/>
    <property type="molecule type" value="Genomic_DNA"/>
</dbReference>
<keyword evidence="12 16" id="KW-0067">ATP-binding</keyword>
<dbReference type="InterPro" id="IPR000719">
    <property type="entry name" value="Prot_kinase_dom"/>
</dbReference>
<feature type="compositionally biased region" description="Low complexity" evidence="18">
    <location>
        <begin position="741"/>
        <end position="753"/>
    </location>
</feature>
<evidence type="ECO:0000256" key="12">
    <source>
        <dbReference type="ARBA" id="ARBA00022840"/>
    </source>
</evidence>
<dbReference type="EC" id="2.7.11.13" evidence="2"/>
<dbReference type="FunFam" id="1.10.510.10:FF:000101">
    <property type="entry name" value="Protein kinase C"/>
    <property type="match status" value="1"/>
</dbReference>
<evidence type="ECO:0000256" key="15">
    <source>
        <dbReference type="PROSITE-ProRule" id="PRU01207"/>
    </source>
</evidence>
<protein>
    <recommendedName>
        <fullName evidence="2">protein kinase C</fullName>
        <ecNumber evidence="2">2.7.11.13</ecNumber>
    </recommendedName>
</protein>
<dbReference type="SUPFAM" id="SSF49562">
    <property type="entry name" value="C2 domain (Calcium/lipid-binding domain, CaLB)"/>
    <property type="match status" value="1"/>
</dbReference>
<evidence type="ECO:0000256" key="16">
    <source>
        <dbReference type="PROSITE-ProRule" id="PRU10141"/>
    </source>
</evidence>
<gene>
    <name evidence="24" type="ORF">BCR43DRAFT_497678</name>
</gene>
<dbReference type="PROSITE" id="PS00107">
    <property type="entry name" value="PROTEIN_KINASE_ATP"/>
    <property type="match status" value="1"/>
</dbReference>
<keyword evidence="7" id="KW-0677">Repeat</keyword>
<sequence>MADRNEHQIHELQAKIEQNKRVRDKAIQMRPLLKDKNVISQCETQIKECQKYIDYFSEELLKLQARSHRSSDDMSNQLSAEDTNQAEQSPAQSPTTQSALPPRSSSMPSENAKKKFTNLDLLTTEIPYNKPKVSLKLHELEYKLDVEKKVLTGIKTMADVLERDTSSSNRQRRMEVQGQLYESIEKLNLLNRALRKYKGLYIGEGDEDDYELETPLAARVPPGFRRPITGALQLQIIEARELAHAPTRLIKMPDTVVIIKIDGNVVFRSRPSRNDKWLEECEIHVNKASEIEIAIYDQAVERSLPIGILWLKITDIAEGLRKRKIQQESGPGWVSAEVAQQRSQDTLSSAGTPGAPDAPSPTPQQPTAVQATSEGIQAWFDVEPLGELALRINFAREAANRRPLDKLGRAGAVRQRPGEVHEMNGHQFMEKKFYNVMKCALCGDFLVNSGYQCEDCEYTCHKKCYGKVVTKCISKSTSDTDADEEKLNHRIPHRFEPITNIGANWCCHCGYMLPLGSRGSKKCSECDITCHTKCAHLVPDFCGLSMEMANQMLAEIKAAKRKTLETGPTASTSTSNKPQRTPRPDDQISVPDRSSSGSMPTTPSDSISTQFSQLSLQQSPQHLPAAAGGQSPSMNRPLPPSPQQQQQQQQQAQQVQQGRMNMPPGQAPAPMGMPGQPYTPYPDPRYQQQQPQSQQPYPPPHGMRPPMGMPQPQHPSPYAPIPNPAVMGRPYQQQPPPPHQMPHQTPPMQHQQPFPGQSAMDMVPRPPPKQPQPGQQAQHVTLDDFNFLAVLGKGNFGKVMLAEEKHDRNLYAIKVLKKRFIMDNDEIESVRSEKRIFQAANRERHPFLIGLHSCFQTESRVYFVMEYVSGGDLMWHIQREPFSERRAKFYACEVLLALEYFHSQGIIYRDLKLDNILLGLDGHIKIADYGLCKENMFYGNTTGTFCGTPEFMAPEILLEQKYARAVDWWALGVLIYEMLLGQSPFRGEDEDEIFDAILEDEILYPINMSRDSVSICQRLLTRDPTKRLGAGRSDAAEIKEHPFFRGVNWDDMLAKRVPPPFYPTITGRLDTSNFDEEFTRERPALTPINSTLTRVEQNEFQSFSYIAEWVTMGGGQPKW</sequence>
<evidence type="ECO:0000256" key="8">
    <source>
        <dbReference type="ARBA" id="ARBA00022741"/>
    </source>
</evidence>
<dbReference type="FunFam" id="3.30.200.20:FF:000103">
    <property type="entry name" value="Protein kinase C"/>
    <property type="match status" value="1"/>
</dbReference>
<dbReference type="CDD" id="cd05570">
    <property type="entry name" value="STKc_PKC"/>
    <property type="match status" value="1"/>
</dbReference>
<evidence type="ECO:0000313" key="25">
    <source>
        <dbReference type="Proteomes" id="UP000242180"/>
    </source>
</evidence>
<dbReference type="CDD" id="cd20823">
    <property type="entry name" value="C1_ScPKC1-like_rpt2"/>
    <property type="match status" value="1"/>
</dbReference>
<feature type="compositionally biased region" description="Polar residues" evidence="18">
    <location>
        <begin position="566"/>
        <end position="579"/>
    </location>
</feature>
<evidence type="ECO:0000256" key="1">
    <source>
        <dbReference type="ARBA" id="ARBA00005490"/>
    </source>
</evidence>
<dbReference type="Pfam" id="PF02185">
    <property type="entry name" value="HR1"/>
    <property type="match status" value="1"/>
</dbReference>
<keyword evidence="5" id="KW-0808">Transferase</keyword>
<dbReference type="InterPro" id="IPR036274">
    <property type="entry name" value="HR1_rpt_sf"/>
</dbReference>
<reference evidence="24 25" key="1">
    <citation type="submission" date="2016-07" db="EMBL/GenBank/DDBJ databases">
        <title>Pervasive Adenine N6-methylation of Active Genes in Fungi.</title>
        <authorList>
            <consortium name="DOE Joint Genome Institute"/>
            <person name="Mondo S.J."/>
            <person name="Dannebaum R.O."/>
            <person name="Kuo R.C."/>
            <person name="Labutti K."/>
            <person name="Haridas S."/>
            <person name="Kuo A."/>
            <person name="Salamov A."/>
            <person name="Ahrendt S.R."/>
            <person name="Lipzen A."/>
            <person name="Sullivan W."/>
            <person name="Andreopoulos W.B."/>
            <person name="Clum A."/>
            <person name="Lindquist E."/>
            <person name="Daum C."/>
            <person name="Ramamoorthy G.K."/>
            <person name="Gryganskyi A."/>
            <person name="Culley D."/>
            <person name="Magnuson J.K."/>
            <person name="James T.Y."/>
            <person name="O'Malley M.A."/>
            <person name="Stajich J.E."/>
            <person name="Spatafora J.W."/>
            <person name="Visel A."/>
            <person name="Grigoriev I.V."/>
        </authorList>
    </citation>
    <scope>NUCLEOTIDE SEQUENCE [LARGE SCALE GENOMIC DNA]</scope>
    <source>
        <strain evidence="24 25">NRRL 2496</strain>
    </source>
</reference>
<dbReference type="SMART" id="SM00133">
    <property type="entry name" value="S_TK_X"/>
    <property type="match status" value="1"/>
</dbReference>
<feature type="compositionally biased region" description="Low complexity" evidence="18">
    <location>
        <begin position="606"/>
        <end position="623"/>
    </location>
</feature>
<keyword evidence="4" id="KW-0597">Phosphoprotein</keyword>
<dbReference type="InterPro" id="IPR011009">
    <property type="entry name" value="Kinase-like_dom_sf"/>
</dbReference>
<evidence type="ECO:0000256" key="6">
    <source>
        <dbReference type="ARBA" id="ARBA00022723"/>
    </source>
</evidence>
<feature type="domain" description="AGC-kinase C-terminal" evidence="22">
    <location>
        <begin position="1045"/>
        <end position="1115"/>
    </location>
</feature>
<dbReference type="InterPro" id="IPR035892">
    <property type="entry name" value="C2_domain_sf"/>
</dbReference>
<feature type="compositionally biased region" description="Low complexity" evidence="18">
    <location>
        <begin position="643"/>
        <end position="676"/>
    </location>
</feature>
<dbReference type="InterPro" id="IPR000008">
    <property type="entry name" value="C2_dom"/>
</dbReference>
<dbReference type="Proteomes" id="UP000242180">
    <property type="component" value="Unassembled WGS sequence"/>
</dbReference>
<evidence type="ECO:0000256" key="10">
    <source>
        <dbReference type="ARBA" id="ARBA00022777"/>
    </source>
</evidence>
<dbReference type="InterPro" id="IPR017441">
    <property type="entry name" value="Protein_kinase_ATP_BS"/>
</dbReference>
<feature type="coiled-coil region" evidence="17">
    <location>
        <begin position="2"/>
        <end position="29"/>
    </location>
</feature>
<feature type="region of interest" description="Disordered" evidence="18">
    <location>
        <begin position="561"/>
        <end position="778"/>
    </location>
</feature>
<dbReference type="GO" id="GO:0005524">
    <property type="term" value="F:ATP binding"/>
    <property type="evidence" value="ECO:0007669"/>
    <property type="project" value="UniProtKB-UniRule"/>
</dbReference>
<keyword evidence="11" id="KW-0862">Zinc</keyword>
<feature type="region of interest" description="Disordered" evidence="18">
    <location>
        <begin position="67"/>
        <end position="112"/>
    </location>
</feature>
<dbReference type="PROSITE" id="PS50004">
    <property type="entry name" value="C2"/>
    <property type="match status" value="1"/>
</dbReference>
<dbReference type="SUPFAM" id="SSF46585">
    <property type="entry name" value="HR1 repeat"/>
    <property type="match status" value="1"/>
</dbReference>
<comment type="catalytic activity">
    <reaction evidence="14">
        <text>L-seryl-[protein] + ATP = O-phospho-L-seryl-[protein] + ADP + H(+)</text>
        <dbReference type="Rhea" id="RHEA:17989"/>
        <dbReference type="Rhea" id="RHEA-COMP:9863"/>
        <dbReference type="Rhea" id="RHEA-COMP:11604"/>
        <dbReference type="ChEBI" id="CHEBI:15378"/>
        <dbReference type="ChEBI" id="CHEBI:29999"/>
        <dbReference type="ChEBI" id="CHEBI:30616"/>
        <dbReference type="ChEBI" id="CHEBI:83421"/>
        <dbReference type="ChEBI" id="CHEBI:456216"/>
        <dbReference type="EC" id="2.7.11.13"/>
    </reaction>
</comment>
<evidence type="ECO:0000259" key="21">
    <source>
        <dbReference type="PROSITE" id="PS50081"/>
    </source>
</evidence>
<evidence type="ECO:0000256" key="4">
    <source>
        <dbReference type="ARBA" id="ARBA00022553"/>
    </source>
</evidence>
<dbReference type="PROSITE" id="PS00479">
    <property type="entry name" value="ZF_DAG_PE_1"/>
    <property type="match status" value="1"/>
</dbReference>
<dbReference type="GO" id="GO:0106310">
    <property type="term" value="F:protein serine kinase activity"/>
    <property type="evidence" value="ECO:0007669"/>
    <property type="project" value="RHEA"/>
</dbReference>
<dbReference type="InterPro" id="IPR017892">
    <property type="entry name" value="Pkinase_C"/>
</dbReference>
<keyword evidence="10" id="KW-0418">Kinase</keyword>
<dbReference type="Gene3D" id="3.30.200.20">
    <property type="entry name" value="Phosphorylase Kinase, domain 1"/>
    <property type="match status" value="1"/>
</dbReference>
<keyword evidence="25" id="KW-1185">Reference proteome</keyword>
<keyword evidence="9" id="KW-0863">Zinc-finger</keyword>
<evidence type="ECO:0000256" key="2">
    <source>
        <dbReference type="ARBA" id="ARBA00012429"/>
    </source>
</evidence>
<comment type="caution">
    <text evidence="24">The sequence shown here is derived from an EMBL/GenBank/DDBJ whole genome shotgun (WGS) entry which is preliminary data.</text>
</comment>
<evidence type="ECO:0000256" key="18">
    <source>
        <dbReference type="SAM" id="MobiDB-lite"/>
    </source>
</evidence>
<organism evidence="24 25">
    <name type="scientific">Syncephalastrum racemosum</name>
    <name type="common">Filamentous fungus</name>
    <dbReference type="NCBI Taxonomy" id="13706"/>
    <lineage>
        <taxon>Eukaryota</taxon>
        <taxon>Fungi</taxon>
        <taxon>Fungi incertae sedis</taxon>
        <taxon>Mucoromycota</taxon>
        <taxon>Mucoromycotina</taxon>
        <taxon>Mucoromycetes</taxon>
        <taxon>Mucorales</taxon>
        <taxon>Syncephalastraceae</taxon>
        <taxon>Syncephalastrum</taxon>
    </lineage>
</organism>
<dbReference type="SMART" id="SM00220">
    <property type="entry name" value="S_TKc"/>
    <property type="match status" value="1"/>
</dbReference>
<dbReference type="OMA" id="QCTHLVP"/>
<dbReference type="PROSITE" id="PS51285">
    <property type="entry name" value="AGC_KINASE_CTER"/>
    <property type="match status" value="1"/>
</dbReference>
<feature type="compositionally biased region" description="Pro residues" evidence="18">
    <location>
        <begin position="696"/>
        <end position="723"/>
    </location>
</feature>
<dbReference type="SMART" id="SM00109">
    <property type="entry name" value="C1"/>
    <property type="match status" value="2"/>
</dbReference>
<dbReference type="Gene3D" id="1.10.510.10">
    <property type="entry name" value="Transferase(Phosphotransferase) domain 1"/>
    <property type="match status" value="1"/>
</dbReference>
<feature type="domain" description="Phorbol-ester/DAG-type" evidence="21">
    <location>
        <begin position="492"/>
        <end position="542"/>
    </location>
</feature>
<dbReference type="SUPFAM" id="SSF56112">
    <property type="entry name" value="Protein kinase-like (PK-like)"/>
    <property type="match status" value="1"/>
</dbReference>